<dbReference type="Pfam" id="PF00561">
    <property type="entry name" value="Abhydrolase_1"/>
    <property type="match status" value="1"/>
</dbReference>
<evidence type="ECO:0000256" key="1">
    <source>
        <dbReference type="SAM" id="Phobius"/>
    </source>
</evidence>
<keyword evidence="1" id="KW-0812">Transmembrane</keyword>
<dbReference type="SUPFAM" id="SSF53474">
    <property type="entry name" value="alpha/beta-Hydrolases"/>
    <property type="match status" value="1"/>
</dbReference>
<protein>
    <recommendedName>
        <fullName evidence="2">AB hydrolase-1 domain-containing protein</fullName>
    </recommendedName>
</protein>
<dbReference type="RefSeq" id="WP_013499563.1">
    <property type="nucleotide sequence ID" value="NC_014833.1"/>
</dbReference>
<dbReference type="OrthoDB" id="1817159at2"/>
<dbReference type="InterPro" id="IPR029058">
    <property type="entry name" value="AB_hydrolase_fold"/>
</dbReference>
<evidence type="ECO:0000259" key="2">
    <source>
        <dbReference type="Pfam" id="PF00561"/>
    </source>
</evidence>
<sequence>MSKAAKAAGRILRIIGRIILWIFIVLISLLVICGVVNKIMQQGEKDLLKDDRCHMVEVDGKNMSIYTEGSGEHTIVLMSGWGTPSPMYDFRPLYEKLSDDCKIAVLEKFGYGFSDKTDGERDIDTLVRQDREALQKAGIEAPYVLCPHSLSGLEATYWAQMYPDEVEAIIGLDMSTSVLMELESDNMLTFEKVLGKTVALSGINRPMLALSDLPECRNAEEKKQYIAVYSANDGNSTVLREADSQKANCEKIKSLPLPKTPTLQFISGTNRDNERWVDSHREMTDASSHGRMVQLDCGHYVHHYESEKIAKEIRSFLSELKK</sequence>
<dbReference type="PANTHER" id="PTHR43798:SF33">
    <property type="entry name" value="HYDROLASE, PUTATIVE (AFU_ORTHOLOGUE AFUA_2G14860)-RELATED"/>
    <property type="match status" value="1"/>
</dbReference>
<keyword evidence="1" id="KW-0472">Membrane</keyword>
<dbReference type="STRING" id="697329.Rumal_2988"/>
<evidence type="ECO:0000313" key="4">
    <source>
        <dbReference type="Proteomes" id="UP000006919"/>
    </source>
</evidence>
<dbReference type="EMBL" id="CP002403">
    <property type="protein sequence ID" value="ADU23454.1"/>
    <property type="molecule type" value="Genomic_DNA"/>
</dbReference>
<evidence type="ECO:0000313" key="3">
    <source>
        <dbReference type="EMBL" id="ADU23454.1"/>
    </source>
</evidence>
<dbReference type="eggNOG" id="COG2021">
    <property type="taxonomic scope" value="Bacteria"/>
</dbReference>
<feature type="domain" description="AB hydrolase-1" evidence="2">
    <location>
        <begin position="75"/>
        <end position="181"/>
    </location>
</feature>
<organism evidence="3 4">
    <name type="scientific">Ruminococcus albus (strain ATCC 27210 / DSM 20455 / JCM 14654 / NCDO 2250 / 7)</name>
    <dbReference type="NCBI Taxonomy" id="697329"/>
    <lineage>
        <taxon>Bacteria</taxon>
        <taxon>Bacillati</taxon>
        <taxon>Bacillota</taxon>
        <taxon>Clostridia</taxon>
        <taxon>Eubacteriales</taxon>
        <taxon>Oscillospiraceae</taxon>
        <taxon>Ruminococcus</taxon>
    </lineage>
</organism>
<dbReference type="InterPro" id="IPR000073">
    <property type="entry name" value="AB_hydrolase_1"/>
</dbReference>
<dbReference type="InterPro" id="IPR050266">
    <property type="entry name" value="AB_hydrolase_sf"/>
</dbReference>
<dbReference type="PANTHER" id="PTHR43798">
    <property type="entry name" value="MONOACYLGLYCEROL LIPASE"/>
    <property type="match status" value="1"/>
</dbReference>
<feature type="transmembrane region" description="Helical" evidence="1">
    <location>
        <begin position="12"/>
        <end position="32"/>
    </location>
</feature>
<proteinExistence type="predicted"/>
<dbReference type="GO" id="GO:0016020">
    <property type="term" value="C:membrane"/>
    <property type="evidence" value="ECO:0007669"/>
    <property type="project" value="TreeGrafter"/>
</dbReference>
<name>E6UDJ3_RUMA7</name>
<keyword evidence="1" id="KW-1133">Transmembrane helix</keyword>
<dbReference type="Proteomes" id="UP000006919">
    <property type="component" value="Chromosome"/>
</dbReference>
<dbReference type="AlphaFoldDB" id="E6UDJ3"/>
<dbReference type="Gene3D" id="3.40.50.1820">
    <property type="entry name" value="alpha/beta hydrolase"/>
    <property type="match status" value="1"/>
</dbReference>
<dbReference type="HOGENOM" id="CLU_020336_9_2_9"/>
<reference evidence="3 4" key="1">
    <citation type="journal article" date="2011" name="J. Bacteriol.">
        <title>Complete genome of the cellulolytic ruminal bacterium Ruminococcus albus 7.</title>
        <authorList>
            <person name="Suen G."/>
            <person name="Stevenson D.M."/>
            <person name="Bruce D.C."/>
            <person name="Chertkov O."/>
            <person name="Copeland A."/>
            <person name="Cheng J.F."/>
            <person name="Detter C."/>
            <person name="Detter J.C."/>
            <person name="Goodwin L.A."/>
            <person name="Han C.S."/>
            <person name="Hauser L.J."/>
            <person name="Ivanova N.N."/>
            <person name="Kyrpides N.C."/>
            <person name="Land M.L."/>
            <person name="Lapidus A."/>
            <person name="Lucas S."/>
            <person name="Ovchinnikova G."/>
            <person name="Pitluck S."/>
            <person name="Tapia R."/>
            <person name="Woyke T."/>
            <person name="Boyum J."/>
            <person name="Mead D."/>
            <person name="Weimer P.J."/>
        </authorList>
    </citation>
    <scope>NUCLEOTIDE SEQUENCE [LARGE SCALE GENOMIC DNA]</scope>
    <source>
        <strain evidence="4">ATCC 27210 / DSM 20455 / JCM 14654 / NCDO 2250 / 7</strain>
    </source>
</reference>
<gene>
    <name evidence="3" type="ordered locus">Rumal_2988</name>
</gene>
<dbReference type="KEGG" id="ral:Rumal_2988"/>
<accession>E6UDJ3</accession>